<protein>
    <submittedName>
        <fullName evidence="1">Uncharacterized protein</fullName>
    </submittedName>
</protein>
<accession>A0A085VWL6</accession>
<reference evidence="1 2" key="1">
    <citation type="submission" date="2014-04" db="EMBL/GenBank/DDBJ databases">
        <title>Genome assembly of Hyalangium minutum DSM 14724.</title>
        <authorList>
            <person name="Sharma G."/>
            <person name="Subramanian S."/>
        </authorList>
    </citation>
    <scope>NUCLEOTIDE SEQUENCE [LARGE SCALE GENOMIC DNA]</scope>
    <source>
        <strain evidence="1 2">DSM 14724</strain>
    </source>
</reference>
<evidence type="ECO:0000313" key="1">
    <source>
        <dbReference type="EMBL" id="KFE59829.1"/>
    </source>
</evidence>
<dbReference type="EMBL" id="JMCB01000032">
    <property type="protein sequence ID" value="KFE59829.1"/>
    <property type="molecule type" value="Genomic_DNA"/>
</dbReference>
<dbReference type="AlphaFoldDB" id="A0A085VWL6"/>
<evidence type="ECO:0000313" key="2">
    <source>
        <dbReference type="Proteomes" id="UP000028725"/>
    </source>
</evidence>
<proteinExistence type="predicted"/>
<organism evidence="1 2">
    <name type="scientific">Hyalangium minutum</name>
    <dbReference type="NCBI Taxonomy" id="394096"/>
    <lineage>
        <taxon>Bacteria</taxon>
        <taxon>Pseudomonadati</taxon>
        <taxon>Myxococcota</taxon>
        <taxon>Myxococcia</taxon>
        <taxon>Myxococcales</taxon>
        <taxon>Cystobacterineae</taxon>
        <taxon>Archangiaceae</taxon>
        <taxon>Hyalangium</taxon>
    </lineage>
</organism>
<comment type="caution">
    <text evidence="1">The sequence shown here is derived from an EMBL/GenBank/DDBJ whole genome shotgun (WGS) entry which is preliminary data.</text>
</comment>
<keyword evidence="2" id="KW-1185">Reference proteome</keyword>
<dbReference type="Proteomes" id="UP000028725">
    <property type="component" value="Unassembled WGS sequence"/>
</dbReference>
<sequence>MEKEDVSAVFGDTNLSTKGSSLSSGFKTIESNTSTTDALTFDFSNSASDTMFDKLLVRVSE</sequence>
<name>A0A085VWL6_9BACT</name>
<gene>
    <name evidence="1" type="ORF">DB31_6102</name>
</gene>